<reference evidence="1 2" key="1">
    <citation type="submission" date="2024-01" db="EMBL/GenBank/DDBJ databases">
        <title>The genomes of 5 underutilized Papilionoideae crops provide insights into root nodulation and disease resistanc.</title>
        <authorList>
            <person name="Jiang F."/>
        </authorList>
    </citation>
    <scope>NUCLEOTIDE SEQUENCE [LARGE SCALE GENOMIC DNA]</scope>
    <source>
        <strain evidence="1">LVBAO_FW01</strain>
        <tissue evidence="1">Leaves</tissue>
    </source>
</reference>
<proteinExistence type="predicted"/>
<keyword evidence="2" id="KW-1185">Reference proteome</keyword>
<evidence type="ECO:0000313" key="1">
    <source>
        <dbReference type="EMBL" id="KAK7363463.1"/>
    </source>
</evidence>
<accession>A0AAN9N3V1</accession>
<sequence>MIKEAQILCRHVESLRLRVHPRRTFYVLRTFLSHDCVQWTIGQSEFPCFFEFSFGFDAGLSILDLKYGPDYWEICLLVRANWSLDMCELNPVNLTQACSGFFSLDYDILKPNIKGTLCYGGAN</sequence>
<organism evidence="1 2">
    <name type="scientific">Canavalia gladiata</name>
    <name type="common">Sword bean</name>
    <name type="synonym">Dolichos gladiatus</name>
    <dbReference type="NCBI Taxonomy" id="3824"/>
    <lineage>
        <taxon>Eukaryota</taxon>
        <taxon>Viridiplantae</taxon>
        <taxon>Streptophyta</taxon>
        <taxon>Embryophyta</taxon>
        <taxon>Tracheophyta</taxon>
        <taxon>Spermatophyta</taxon>
        <taxon>Magnoliopsida</taxon>
        <taxon>eudicotyledons</taxon>
        <taxon>Gunneridae</taxon>
        <taxon>Pentapetalae</taxon>
        <taxon>rosids</taxon>
        <taxon>fabids</taxon>
        <taxon>Fabales</taxon>
        <taxon>Fabaceae</taxon>
        <taxon>Papilionoideae</taxon>
        <taxon>50 kb inversion clade</taxon>
        <taxon>NPAAA clade</taxon>
        <taxon>indigoferoid/millettioid clade</taxon>
        <taxon>Phaseoleae</taxon>
        <taxon>Canavalia</taxon>
    </lineage>
</organism>
<dbReference type="Proteomes" id="UP001367508">
    <property type="component" value="Unassembled WGS sequence"/>
</dbReference>
<dbReference type="EMBL" id="JAYMYQ010000001">
    <property type="protein sequence ID" value="KAK7363463.1"/>
    <property type="molecule type" value="Genomic_DNA"/>
</dbReference>
<comment type="caution">
    <text evidence="1">The sequence shown here is derived from an EMBL/GenBank/DDBJ whole genome shotgun (WGS) entry which is preliminary data.</text>
</comment>
<protein>
    <submittedName>
        <fullName evidence="1">Uncharacterized protein</fullName>
    </submittedName>
</protein>
<gene>
    <name evidence="1" type="ORF">VNO77_05607</name>
</gene>
<name>A0AAN9N3V1_CANGL</name>
<evidence type="ECO:0000313" key="2">
    <source>
        <dbReference type="Proteomes" id="UP001367508"/>
    </source>
</evidence>
<dbReference type="AlphaFoldDB" id="A0AAN9N3V1"/>